<evidence type="ECO:0000256" key="1">
    <source>
        <dbReference type="SAM" id="Phobius"/>
    </source>
</evidence>
<evidence type="ECO:0000313" key="3">
    <source>
        <dbReference type="EMBL" id="MXR19631.1"/>
    </source>
</evidence>
<protein>
    <recommendedName>
        <fullName evidence="2">DUF7344 domain-containing protein</fullName>
    </recommendedName>
</protein>
<dbReference type="Proteomes" id="UP000471521">
    <property type="component" value="Unassembled WGS sequence"/>
</dbReference>
<dbReference type="OrthoDB" id="331021at2157"/>
<feature type="domain" description="DUF7344" evidence="2">
    <location>
        <begin position="13"/>
        <end position="92"/>
    </location>
</feature>
<reference evidence="3 4" key="1">
    <citation type="submission" date="2019-12" db="EMBL/GenBank/DDBJ databases">
        <title>Isolation and characterization of three novel carbon monoxide-oxidizing members of Halobacteria from salione crusts and soils.</title>
        <authorList>
            <person name="Myers M.R."/>
            <person name="King G.M."/>
        </authorList>
    </citation>
    <scope>NUCLEOTIDE SEQUENCE [LARGE SCALE GENOMIC DNA]</scope>
    <source>
        <strain evidence="3 4">PCN9</strain>
    </source>
</reference>
<proteinExistence type="predicted"/>
<feature type="transmembrane region" description="Helical" evidence="1">
    <location>
        <begin position="145"/>
        <end position="165"/>
    </location>
</feature>
<dbReference type="AlphaFoldDB" id="A0A6B0SIF3"/>
<keyword evidence="1" id="KW-1133">Transmembrane helix</keyword>
<dbReference type="InterPro" id="IPR055768">
    <property type="entry name" value="DUF7344"/>
</dbReference>
<dbReference type="Pfam" id="PF24035">
    <property type="entry name" value="DUF7344"/>
    <property type="match status" value="1"/>
</dbReference>
<sequence length="169" mass="19000">MSQQDSLTQDTVYDLLSNARRRFVLSFLRGRDEPIELSELSKRVAAWENETDVDDLTDQQVKRVYVSLYQTHIPKLADSGLVDYDKDTGEVSLTSNIEELDTYLPEGDQREIPWQYVYAAVAVAGLAAYVAMALFPAAFDAISMTAVNVVIIAAFGVVAAVHYWMRSRR</sequence>
<organism evidence="3 4">
    <name type="scientific">Halobacterium bonnevillei</name>
    <dbReference type="NCBI Taxonomy" id="2692200"/>
    <lineage>
        <taxon>Archaea</taxon>
        <taxon>Methanobacteriati</taxon>
        <taxon>Methanobacteriota</taxon>
        <taxon>Stenosarchaea group</taxon>
        <taxon>Halobacteria</taxon>
        <taxon>Halobacteriales</taxon>
        <taxon>Halobacteriaceae</taxon>
        <taxon>Halobacterium</taxon>
    </lineage>
</organism>
<keyword evidence="1" id="KW-0472">Membrane</keyword>
<dbReference type="Gene3D" id="1.10.10.10">
    <property type="entry name" value="Winged helix-like DNA-binding domain superfamily/Winged helix DNA-binding domain"/>
    <property type="match status" value="1"/>
</dbReference>
<comment type="caution">
    <text evidence="3">The sequence shown here is derived from an EMBL/GenBank/DDBJ whole genome shotgun (WGS) entry which is preliminary data.</text>
</comment>
<gene>
    <name evidence="3" type="ORF">GRX66_03055</name>
</gene>
<keyword evidence="4" id="KW-1185">Reference proteome</keyword>
<evidence type="ECO:0000313" key="4">
    <source>
        <dbReference type="Proteomes" id="UP000471521"/>
    </source>
</evidence>
<evidence type="ECO:0000259" key="2">
    <source>
        <dbReference type="Pfam" id="PF24035"/>
    </source>
</evidence>
<accession>A0A6B0SIF3</accession>
<dbReference type="InterPro" id="IPR036388">
    <property type="entry name" value="WH-like_DNA-bd_sf"/>
</dbReference>
<feature type="transmembrane region" description="Helical" evidence="1">
    <location>
        <begin position="116"/>
        <end position="139"/>
    </location>
</feature>
<dbReference type="EMBL" id="WUUU01000010">
    <property type="protein sequence ID" value="MXR19631.1"/>
    <property type="molecule type" value="Genomic_DNA"/>
</dbReference>
<keyword evidence="1" id="KW-0812">Transmembrane</keyword>
<name>A0A6B0SIF3_9EURY</name>
<dbReference type="RefSeq" id="WP_159525212.1">
    <property type="nucleotide sequence ID" value="NZ_WUUU01000010.1"/>
</dbReference>